<dbReference type="Pfam" id="PF03352">
    <property type="entry name" value="Adenine_glyco"/>
    <property type="match status" value="1"/>
</dbReference>
<comment type="caution">
    <text evidence="1">The sequence shown here is derived from an EMBL/GenBank/DDBJ whole genome shotgun (WGS) entry which is preliminary data.</text>
</comment>
<dbReference type="Gene3D" id="1.10.340.30">
    <property type="entry name" value="Hypothetical protein, domain 2"/>
    <property type="match status" value="1"/>
</dbReference>
<dbReference type="GO" id="GO:0006284">
    <property type="term" value="P:base-excision repair"/>
    <property type="evidence" value="ECO:0007669"/>
    <property type="project" value="InterPro"/>
</dbReference>
<dbReference type="PATRIC" id="fig|216463.3.peg.1051"/>
<dbReference type="InterPro" id="IPR005019">
    <property type="entry name" value="Adenine_glyco"/>
</dbReference>
<dbReference type="InterPro" id="IPR052891">
    <property type="entry name" value="DNA-3mA_glycosylase"/>
</dbReference>
<protein>
    <submittedName>
        <fullName evidence="1">Methyladenine glycosylase</fullName>
    </submittedName>
</protein>
<accession>A0A0F3RWI5</accession>
<dbReference type="OrthoDB" id="9807664at2"/>
<evidence type="ECO:0000313" key="1">
    <source>
        <dbReference type="EMBL" id="KJW13959.1"/>
    </source>
</evidence>
<dbReference type="InterPro" id="IPR011257">
    <property type="entry name" value="DNA_glycosylase"/>
</dbReference>
<evidence type="ECO:0000313" key="2">
    <source>
        <dbReference type="Proteomes" id="UP000033491"/>
    </source>
</evidence>
<dbReference type="GO" id="GO:0008725">
    <property type="term" value="F:DNA-3-methyladenine glycosylase activity"/>
    <property type="evidence" value="ECO:0007669"/>
    <property type="project" value="InterPro"/>
</dbReference>
<dbReference type="PANTHER" id="PTHR30037:SF4">
    <property type="entry name" value="DNA-3-METHYLADENINE GLYCOSYLASE I"/>
    <property type="match status" value="1"/>
</dbReference>
<dbReference type="RefSeq" id="WP_045806158.1">
    <property type="nucleotide sequence ID" value="NZ_JZCR01000002.1"/>
</dbReference>
<proteinExistence type="predicted"/>
<dbReference type="AlphaFoldDB" id="A0A0F3RWI5"/>
<dbReference type="STRING" id="216463.VC81_00350"/>
<gene>
    <name evidence="1" type="ORF">VC81_00350</name>
</gene>
<dbReference type="EMBL" id="JZCR01000002">
    <property type="protein sequence ID" value="KJW13959.1"/>
    <property type="molecule type" value="Genomic_DNA"/>
</dbReference>
<dbReference type="SUPFAM" id="SSF48150">
    <property type="entry name" value="DNA-glycosylase"/>
    <property type="match status" value="1"/>
</dbReference>
<reference evidence="1 2" key="1">
    <citation type="submission" date="2015-03" db="EMBL/GenBank/DDBJ databases">
        <authorList>
            <person name="Zheng J."/>
            <person name="Ganezle M."/>
        </authorList>
    </citation>
    <scope>NUCLEOTIDE SEQUENCE [LARGE SCALE GENOMIC DNA]</scope>
    <source>
        <strain evidence="1 2">LP38</strain>
    </source>
</reference>
<name>A0A0F3RWI5_9LACO</name>
<dbReference type="Proteomes" id="UP000033491">
    <property type="component" value="Unassembled WGS sequence"/>
</dbReference>
<organism evidence="1 2">
    <name type="scientific">Levilactobacillus spicheri</name>
    <dbReference type="NCBI Taxonomy" id="216463"/>
    <lineage>
        <taxon>Bacteria</taxon>
        <taxon>Bacillati</taxon>
        <taxon>Bacillota</taxon>
        <taxon>Bacilli</taxon>
        <taxon>Lactobacillales</taxon>
        <taxon>Lactobacillaceae</taxon>
        <taxon>Levilactobacillus</taxon>
    </lineage>
</organism>
<dbReference type="PANTHER" id="PTHR30037">
    <property type="entry name" value="DNA-3-METHYLADENINE GLYCOSYLASE 1"/>
    <property type="match status" value="1"/>
</dbReference>
<sequence length="182" mass="20561">MTIAVDDGRQWQTDGVQEYDTYFGTPTHDDHILFELMTVGVFQVGLSWQAAASKLPVFRRVFAEMDVRRVAQLDLEADVERIARDPAMIRNVRKIRATIQNARAILQIQAEFGSFAAYLWQFVHGTPLLLPVVSRDEIVNQSTMGSAVARDLKRRGCKFVGPVVTHMFLKAAGILRDEILDQ</sequence>